<evidence type="ECO:0000256" key="9">
    <source>
        <dbReference type="ARBA" id="ARBA00022832"/>
    </source>
</evidence>
<dbReference type="KEGG" id="thyd:TTHT_0237"/>
<dbReference type="InterPro" id="IPR011054">
    <property type="entry name" value="Rudment_hybrid_motif"/>
</dbReference>
<keyword evidence="9 17" id="KW-0276">Fatty acid metabolism</keyword>
<protein>
    <recommendedName>
        <fullName evidence="4 17">Biotin carboxylase</fullName>
        <ecNumber evidence="4 17">6.3.4.14</ecNumber>
    </recommendedName>
    <alternativeName>
        <fullName evidence="17">Acetyl-coenzyme A carboxylase biotin carboxylase subunit A</fullName>
    </alternativeName>
</protein>
<dbReference type="InterPro" id="IPR011761">
    <property type="entry name" value="ATP-grasp"/>
</dbReference>
<evidence type="ECO:0000256" key="5">
    <source>
        <dbReference type="ARBA" id="ARBA00022516"/>
    </source>
</evidence>
<dbReference type="EMBL" id="AP017470">
    <property type="protein sequence ID" value="BBB31861.1"/>
    <property type="molecule type" value="Genomic_DNA"/>
</dbReference>
<dbReference type="SMART" id="SM00878">
    <property type="entry name" value="Biotin_carb_C"/>
    <property type="match status" value="1"/>
</dbReference>
<keyword evidence="12 17" id="KW-0443">Lipid metabolism</keyword>
<evidence type="ECO:0000256" key="12">
    <source>
        <dbReference type="ARBA" id="ARBA00023098"/>
    </source>
</evidence>
<keyword evidence="10 16" id="KW-0067">ATP-binding</keyword>
<dbReference type="SUPFAM" id="SSF52440">
    <property type="entry name" value="PreATP-grasp domain"/>
    <property type="match status" value="1"/>
</dbReference>
<sequence>MFKKILIANRGEIALRVINACRELGIKTVAVYSEADKDSLHVKFADECICIGPPQSYKSYLHIPSIIAAAEITGADAIHPGYGFLAENAQFAEVCKSCGITFIGPEPDHIRLMGDKAVARQTVMKKNVPVVPGSEGGLSDIGELKSLAAKIGYPVILKASAGGGGKGMRVVWSEDELQSQFETAKNEAMAAFGNPEIYLEKYIVNPRHIEIQIVADKFGHVIYLGERECSIQRNHQKIIEEAPSSVLTDDLRKAMGQAAKKVASAIGYSNVGTVEFLLDKDNNFYFMEMNTRIQVEHTVTEGITDIDLVKLQIELAAGEKLKLKQKDIRITGHAIECRVNAEDPKTFMPSPGKIEAFHTPGGPGIRIDTAAYAGYTVPPYYDSMIAKVIAHGRNREEAIARMKRALEMFLIEGIKTNIPLHLKILEDEFFIKGEINTHFMEEFFRRNEISGTE</sequence>
<dbReference type="Pfam" id="PF02785">
    <property type="entry name" value="Biotin_carb_C"/>
    <property type="match status" value="1"/>
</dbReference>
<dbReference type="Pfam" id="PF02786">
    <property type="entry name" value="CPSase_L_D2"/>
    <property type="match status" value="1"/>
</dbReference>
<dbReference type="NCBIfam" id="TIGR00514">
    <property type="entry name" value="accC"/>
    <property type="match status" value="1"/>
</dbReference>
<dbReference type="SUPFAM" id="SSF51246">
    <property type="entry name" value="Rudiment single hybrid motif"/>
    <property type="match status" value="1"/>
</dbReference>
<evidence type="ECO:0000256" key="14">
    <source>
        <dbReference type="ARBA" id="ARBA00023267"/>
    </source>
</evidence>
<dbReference type="PANTHER" id="PTHR48095">
    <property type="entry name" value="PYRUVATE CARBOXYLASE SUBUNIT A"/>
    <property type="match status" value="1"/>
</dbReference>
<dbReference type="PANTHER" id="PTHR48095:SF2">
    <property type="entry name" value="BIOTIN CARBOXYLASE, CHLOROPLASTIC"/>
    <property type="match status" value="1"/>
</dbReference>
<evidence type="ECO:0000256" key="16">
    <source>
        <dbReference type="PROSITE-ProRule" id="PRU00409"/>
    </source>
</evidence>
<dbReference type="Proteomes" id="UP000595564">
    <property type="component" value="Chromosome"/>
</dbReference>
<dbReference type="PROSITE" id="PS00867">
    <property type="entry name" value="CPSASE_2"/>
    <property type="match status" value="1"/>
</dbReference>
<organism evidence="20 21">
    <name type="scientific">Thermotomaculum hydrothermale</name>
    <dbReference type="NCBI Taxonomy" id="981385"/>
    <lineage>
        <taxon>Bacteria</taxon>
        <taxon>Pseudomonadati</taxon>
        <taxon>Acidobacteriota</taxon>
        <taxon>Holophagae</taxon>
        <taxon>Thermotomaculales</taxon>
        <taxon>Thermotomaculaceae</taxon>
        <taxon>Thermotomaculum</taxon>
    </lineage>
</organism>
<dbReference type="GO" id="GO:0046872">
    <property type="term" value="F:metal ion binding"/>
    <property type="evidence" value="ECO:0007669"/>
    <property type="project" value="UniProtKB-KW"/>
</dbReference>
<keyword evidence="7" id="KW-0479">Metal-binding</keyword>
<dbReference type="AlphaFoldDB" id="A0A7R6SXU6"/>
<dbReference type="GO" id="GO:2001295">
    <property type="term" value="P:malonyl-CoA biosynthetic process"/>
    <property type="evidence" value="ECO:0007669"/>
    <property type="project" value="UniProtKB-UniPathway"/>
</dbReference>
<dbReference type="InterPro" id="IPR005479">
    <property type="entry name" value="CPAse_ATP-bd"/>
</dbReference>
<dbReference type="RefSeq" id="WP_201328195.1">
    <property type="nucleotide sequence ID" value="NZ_AP017470.1"/>
</dbReference>
<dbReference type="FunFam" id="3.30.470.20:FF:000028">
    <property type="entry name" value="Methylcrotonoyl-CoA carboxylase subunit alpha, mitochondrial"/>
    <property type="match status" value="1"/>
</dbReference>
<proteinExistence type="predicted"/>
<dbReference type="Gene3D" id="3.30.1490.20">
    <property type="entry name" value="ATP-grasp fold, A domain"/>
    <property type="match status" value="1"/>
</dbReference>
<dbReference type="InterPro" id="IPR011764">
    <property type="entry name" value="Biotin_carboxylation_dom"/>
</dbReference>
<dbReference type="FunFam" id="3.30.1490.20:FF:000018">
    <property type="entry name" value="Biotin carboxylase"/>
    <property type="match status" value="1"/>
</dbReference>
<dbReference type="PROSITE" id="PS50979">
    <property type="entry name" value="BC"/>
    <property type="match status" value="1"/>
</dbReference>
<dbReference type="Pfam" id="PF00289">
    <property type="entry name" value="Biotin_carb_N"/>
    <property type="match status" value="1"/>
</dbReference>
<comment type="catalytic activity">
    <reaction evidence="15 17">
        <text>N(6)-biotinyl-L-lysyl-[protein] + hydrogencarbonate + ATP = N(6)-carboxybiotinyl-L-lysyl-[protein] + ADP + phosphate + H(+)</text>
        <dbReference type="Rhea" id="RHEA:13501"/>
        <dbReference type="Rhea" id="RHEA-COMP:10505"/>
        <dbReference type="Rhea" id="RHEA-COMP:10506"/>
        <dbReference type="ChEBI" id="CHEBI:15378"/>
        <dbReference type="ChEBI" id="CHEBI:17544"/>
        <dbReference type="ChEBI" id="CHEBI:30616"/>
        <dbReference type="ChEBI" id="CHEBI:43474"/>
        <dbReference type="ChEBI" id="CHEBI:83144"/>
        <dbReference type="ChEBI" id="CHEBI:83145"/>
        <dbReference type="ChEBI" id="CHEBI:456216"/>
        <dbReference type="EC" id="6.3.4.14"/>
    </reaction>
</comment>
<evidence type="ECO:0000256" key="11">
    <source>
        <dbReference type="ARBA" id="ARBA00022842"/>
    </source>
</evidence>
<gene>
    <name evidence="20" type="ORF">TTHT_0237</name>
</gene>
<evidence type="ECO:0000256" key="6">
    <source>
        <dbReference type="ARBA" id="ARBA00022598"/>
    </source>
</evidence>
<accession>A0A7R6SXU6</accession>
<comment type="subunit">
    <text evidence="3 17">Acetyl-CoA carboxylase is a heterohexamer of biotin carboxyl carrier protein, biotin carboxylase and the two subunits of carboxyl transferase in a 2:2 complex.</text>
</comment>
<comment type="function">
    <text evidence="1 17">This protein is a component of the acetyl coenzyme A carboxylase complex; first, biotin carboxylase catalyzes the carboxylation of the carrier protein and then the transcarboxylase transfers the carboxyl group to form malonyl-CoA.</text>
</comment>
<dbReference type="FunFam" id="3.40.50.20:FF:000010">
    <property type="entry name" value="Propionyl-CoA carboxylase subunit alpha"/>
    <property type="match status" value="1"/>
</dbReference>
<evidence type="ECO:0000256" key="8">
    <source>
        <dbReference type="ARBA" id="ARBA00022741"/>
    </source>
</evidence>
<evidence type="ECO:0000256" key="1">
    <source>
        <dbReference type="ARBA" id="ARBA00003761"/>
    </source>
</evidence>
<keyword evidence="14 17" id="KW-0092">Biotin</keyword>
<evidence type="ECO:0000256" key="4">
    <source>
        <dbReference type="ARBA" id="ARBA00013263"/>
    </source>
</evidence>
<evidence type="ECO:0000259" key="18">
    <source>
        <dbReference type="PROSITE" id="PS50975"/>
    </source>
</evidence>
<dbReference type="PROSITE" id="PS50975">
    <property type="entry name" value="ATP_GRASP"/>
    <property type="match status" value="1"/>
</dbReference>
<dbReference type="UniPathway" id="UPA00655">
    <property type="reaction ID" value="UER00711"/>
</dbReference>
<dbReference type="GO" id="GO:0004075">
    <property type="term" value="F:biotin carboxylase activity"/>
    <property type="evidence" value="ECO:0007669"/>
    <property type="project" value="UniProtKB-EC"/>
</dbReference>
<evidence type="ECO:0000256" key="2">
    <source>
        <dbReference type="ARBA" id="ARBA00004956"/>
    </source>
</evidence>
<name>A0A7R6SXU6_9BACT</name>
<dbReference type="GO" id="GO:0006633">
    <property type="term" value="P:fatty acid biosynthetic process"/>
    <property type="evidence" value="ECO:0007669"/>
    <property type="project" value="UniProtKB-KW"/>
</dbReference>
<keyword evidence="11" id="KW-0460">Magnesium</keyword>
<keyword evidence="6 17" id="KW-0436">Ligase</keyword>
<evidence type="ECO:0000313" key="20">
    <source>
        <dbReference type="EMBL" id="BBB31861.1"/>
    </source>
</evidence>
<comment type="pathway">
    <text evidence="2 17">Lipid metabolism; malonyl-CoA biosynthesis; malonyl-CoA from acetyl-CoA: step 1/1.</text>
</comment>
<dbReference type="EC" id="6.3.4.14" evidence="4 17"/>
<evidence type="ECO:0000259" key="19">
    <source>
        <dbReference type="PROSITE" id="PS50979"/>
    </source>
</evidence>
<dbReference type="PROSITE" id="PS00866">
    <property type="entry name" value="CPSASE_1"/>
    <property type="match status" value="1"/>
</dbReference>
<evidence type="ECO:0000256" key="3">
    <source>
        <dbReference type="ARBA" id="ARBA00011750"/>
    </source>
</evidence>
<evidence type="ECO:0000256" key="13">
    <source>
        <dbReference type="ARBA" id="ARBA00023160"/>
    </source>
</evidence>
<keyword evidence="5 17" id="KW-0444">Lipid biosynthesis</keyword>
<evidence type="ECO:0000256" key="17">
    <source>
        <dbReference type="RuleBase" id="RU365063"/>
    </source>
</evidence>
<dbReference type="InterPro" id="IPR013815">
    <property type="entry name" value="ATP_grasp_subdomain_1"/>
</dbReference>
<keyword evidence="8 16" id="KW-0547">Nucleotide-binding</keyword>
<dbReference type="SUPFAM" id="SSF56059">
    <property type="entry name" value="Glutathione synthetase ATP-binding domain-like"/>
    <property type="match status" value="1"/>
</dbReference>
<dbReference type="InterPro" id="IPR051602">
    <property type="entry name" value="ACC_Biotin_Carboxylase"/>
</dbReference>
<dbReference type="Gene3D" id="3.40.50.20">
    <property type="match status" value="1"/>
</dbReference>
<dbReference type="NCBIfam" id="NF006367">
    <property type="entry name" value="PRK08591.1"/>
    <property type="match status" value="1"/>
</dbReference>
<feature type="domain" description="Biotin carboxylation" evidence="19">
    <location>
        <begin position="1"/>
        <end position="445"/>
    </location>
</feature>
<reference evidence="20 21" key="1">
    <citation type="journal article" date="2012" name="Extremophiles">
        <title>Thermotomaculum hydrothermale gen. nov., sp. nov., a novel heterotrophic thermophile within the phylum Acidobacteria from a deep-sea hydrothermal vent chimney in the Southern Okinawa Trough.</title>
        <authorList>
            <person name="Izumi H."/>
            <person name="Nunoura T."/>
            <person name="Miyazaki M."/>
            <person name="Mino S."/>
            <person name="Toki T."/>
            <person name="Takai K."/>
            <person name="Sako Y."/>
            <person name="Sawabe T."/>
            <person name="Nakagawa S."/>
        </authorList>
    </citation>
    <scope>NUCLEOTIDE SEQUENCE [LARGE SCALE GENOMIC DNA]</scope>
    <source>
        <strain evidence="20 21">AC55</strain>
    </source>
</reference>
<dbReference type="Gene3D" id="3.30.470.20">
    <property type="entry name" value="ATP-grasp fold, B domain"/>
    <property type="match status" value="1"/>
</dbReference>
<keyword evidence="13 17" id="KW-0275">Fatty acid biosynthesis</keyword>
<evidence type="ECO:0000313" key="21">
    <source>
        <dbReference type="Proteomes" id="UP000595564"/>
    </source>
</evidence>
<keyword evidence="21" id="KW-1185">Reference proteome</keyword>
<evidence type="ECO:0000256" key="15">
    <source>
        <dbReference type="ARBA" id="ARBA00048600"/>
    </source>
</evidence>
<dbReference type="InterPro" id="IPR005481">
    <property type="entry name" value="BC-like_N"/>
</dbReference>
<dbReference type="InterPro" id="IPR005482">
    <property type="entry name" value="Biotin_COase_C"/>
</dbReference>
<evidence type="ECO:0000256" key="10">
    <source>
        <dbReference type="ARBA" id="ARBA00022840"/>
    </source>
</evidence>
<evidence type="ECO:0000256" key="7">
    <source>
        <dbReference type="ARBA" id="ARBA00022723"/>
    </source>
</evidence>
<dbReference type="InterPro" id="IPR004549">
    <property type="entry name" value="Acetyl_CoA_COase_biotin_COase"/>
</dbReference>
<feature type="domain" description="ATP-grasp" evidence="18">
    <location>
        <begin position="120"/>
        <end position="317"/>
    </location>
</feature>
<dbReference type="GO" id="GO:0005524">
    <property type="term" value="F:ATP binding"/>
    <property type="evidence" value="ECO:0007669"/>
    <property type="project" value="UniProtKB-UniRule"/>
</dbReference>
<dbReference type="InterPro" id="IPR016185">
    <property type="entry name" value="PreATP-grasp_dom_sf"/>
</dbReference>